<name>A0A1H3RWX3_9BACT</name>
<keyword evidence="7" id="KW-1185">Reference proteome</keyword>
<evidence type="ECO:0000313" key="6">
    <source>
        <dbReference type="EMBL" id="SDZ29818.1"/>
    </source>
</evidence>
<dbReference type="Gene3D" id="1.10.10.10">
    <property type="entry name" value="Winged helix-like DNA-binding domain superfamily/Winged helix DNA-binding domain"/>
    <property type="match status" value="1"/>
</dbReference>
<dbReference type="EMBL" id="FNQC01000009">
    <property type="protein sequence ID" value="SDZ29818.1"/>
    <property type="molecule type" value="Genomic_DNA"/>
</dbReference>
<evidence type="ECO:0000256" key="2">
    <source>
        <dbReference type="ARBA" id="ARBA00023015"/>
    </source>
</evidence>
<dbReference type="RefSeq" id="WP_022582335.1">
    <property type="nucleotide sequence ID" value="NZ_FNQC01000009.1"/>
</dbReference>
<dbReference type="PANTHER" id="PTHR43133:SF46">
    <property type="entry name" value="RNA POLYMERASE SIGMA-70 FACTOR ECF SUBFAMILY"/>
    <property type="match status" value="1"/>
</dbReference>
<keyword evidence="4" id="KW-0804">Transcription</keyword>
<dbReference type="SUPFAM" id="SSF88659">
    <property type="entry name" value="Sigma3 and sigma4 domains of RNA polymerase sigma factors"/>
    <property type="match status" value="1"/>
</dbReference>
<dbReference type="InterPro" id="IPR014284">
    <property type="entry name" value="RNA_pol_sigma-70_dom"/>
</dbReference>
<dbReference type="InterPro" id="IPR036388">
    <property type="entry name" value="WH-like_DNA-bd_sf"/>
</dbReference>
<evidence type="ECO:0000256" key="4">
    <source>
        <dbReference type="ARBA" id="ARBA00023163"/>
    </source>
</evidence>
<evidence type="ECO:0000313" key="7">
    <source>
        <dbReference type="Proteomes" id="UP000199663"/>
    </source>
</evidence>
<evidence type="ECO:0000256" key="3">
    <source>
        <dbReference type="ARBA" id="ARBA00023082"/>
    </source>
</evidence>
<protein>
    <submittedName>
        <fullName evidence="6">RNA polymerase sigma-70 factor, ECF subfamily</fullName>
    </submittedName>
</protein>
<keyword evidence="3" id="KW-0731">Sigma factor</keyword>
<keyword evidence="2" id="KW-0805">Transcription regulation</keyword>
<dbReference type="InterPro" id="IPR039425">
    <property type="entry name" value="RNA_pol_sigma-70-like"/>
</dbReference>
<dbReference type="PANTHER" id="PTHR43133">
    <property type="entry name" value="RNA POLYMERASE ECF-TYPE SIGMA FACTO"/>
    <property type="match status" value="1"/>
</dbReference>
<comment type="similarity">
    <text evidence="1">Belongs to the sigma-70 factor family. ECF subfamily.</text>
</comment>
<dbReference type="NCBIfam" id="TIGR02937">
    <property type="entry name" value="sigma70-ECF"/>
    <property type="match status" value="1"/>
</dbReference>
<sequence>MMSNLEQSDESLVERVKNGDESAFEIIYDRYWKKLFNYGYQRSGKREVVEGMVQEVFIDFWAKRKELNIHTSLASYFFTAIKYKVINHHKAQSVREKFASAEKSKGEKNVSHVEERVFYKDLKSCIKKVVTHFPTQRKRVYELRFNGGLSYNEIAANMEISVSTVEKHMIKALKEIREQLTKYSFSFLVLTGDLILF</sequence>
<dbReference type="Gene3D" id="1.10.1740.10">
    <property type="match status" value="1"/>
</dbReference>
<dbReference type="InterPro" id="IPR053812">
    <property type="entry name" value="HTH_Sigma70_ECF-like"/>
</dbReference>
<evidence type="ECO:0000259" key="5">
    <source>
        <dbReference type="Pfam" id="PF07638"/>
    </source>
</evidence>
<dbReference type="Pfam" id="PF07638">
    <property type="entry name" value="Sigma70_ECF"/>
    <property type="match status" value="1"/>
</dbReference>
<proteinExistence type="inferred from homology"/>
<evidence type="ECO:0000256" key="1">
    <source>
        <dbReference type="ARBA" id="ARBA00010641"/>
    </source>
</evidence>
<accession>A0A1H3RWX3</accession>
<dbReference type="InterPro" id="IPR013325">
    <property type="entry name" value="RNA_pol_sigma_r2"/>
</dbReference>
<dbReference type="Proteomes" id="UP000199663">
    <property type="component" value="Unassembled WGS sequence"/>
</dbReference>
<organism evidence="6 7">
    <name type="scientific">Rhodonellum ikkaensis</name>
    <dbReference type="NCBI Taxonomy" id="336829"/>
    <lineage>
        <taxon>Bacteria</taxon>
        <taxon>Pseudomonadati</taxon>
        <taxon>Bacteroidota</taxon>
        <taxon>Cytophagia</taxon>
        <taxon>Cytophagales</taxon>
        <taxon>Cytophagaceae</taxon>
        <taxon>Rhodonellum</taxon>
    </lineage>
</organism>
<gene>
    <name evidence="6" type="ORF">SAMN05444412_109161</name>
</gene>
<dbReference type="InterPro" id="IPR014327">
    <property type="entry name" value="RNA_pol_sigma70_bacteroid"/>
</dbReference>
<dbReference type="SUPFAM" id="SSF88946">
    <property type="entry name" value="Sigma2 domain of RNA polymerase sigma factors"/>
    <property type="match status" value="1"/>
</dbReference>
<feature type="domain" description="RNA polymerase sigma-70 ECF-like HTH" evidence="5">
    <location>
        <begin position="11"/>
        <end position="170"/>
    </location>
</feature>
<dbReference type="InterPro" id="IPR013324">
    <property type="entry name" value="RNA_pol_sigma_r3/r4-like"/>
</dbReference>
<dbReference type="NCBIfam" id="TIGR02985">
    <property type="entry name" value="Sig70_bacteroi1"/>
    <property type="match status" value="1"/>
</dbReference>
<comment type="caution">
    <text evidence="6">The sequence shown here is derived from an EMBL/GenBank/DDBJ whole genome shotgun (WGS) entry which is preliminary data.</text>
</comment>
<reference evidence="6 7" key="1">
    <citation type="submission" date="2016-10" db="EMBL/GenBank/DDBJ databases">
        <authorList>
            <person name="Varghese N."/>
            <person name="Submissions S."/>
        </authorList>
    </citation>
    <scope>NUCLEOTIDE SEQUENCE [LARGE SCALE GENOMIC DNA]</scope>
    <source>
        <strain evidence="6 7">DSM 17997</strain>
    </source>
</reference>